<dbReference type="HOGENOM" id="CLU_157400_0_0_1"/>
<evidence type="ECO:0000313" key="3">
    <source>
        <dbReference type="Proteomes" id="UP000054166"/>
    </source>
</evidence>
<feature type="compositionally biased region" description="Polar residues" evidence="1">
    <location>
        <begin position="1"/>
        <end position="19"/>
    </location>
</feature>
<feature type="region of interest" description="Disordered" evidence="1">
    <location>
        <begin position="1"/>
        <end position="34"/>
    </location>
</feature>
<dbReference type="InParanoid" id="A0A0C3FKU5"/>
<evidence type="ECO:0000256" key="1">
    <source>
        <dbReference type="SAM" id="MobiDB-lite"/>
    </source>
</evidence>
<gene>
    <name evidence="2" type="ORF">PILCRDRAFT_9952</name>
</gene>
<keyword evidence="3" id="KW-1185">Reference proteome</keyword>
<evidence type="ECO:0000313" key="2">
    <source>
        <dbReference type="EMBL" id="KIM80086.1"/>
    </source>
</evidence>
<accession>A0A0C3FKU5</accession>
<name>A0A0C3FKU5_PILCF</name>
<dbReference type="AlphaFoldDB" id="A0A0C3FKU5"/>
<sequence length="128" mass="14276">MAKNESSLHQKSGASSTAKGTRRQPKHFLEQKEALELAASIASVQEGKALSRADKHRQPQPGNPHPDHKTQAKNSSKERIKEKKAVLVAQRARLKKAKAKQRKAYPSDDQDLTSSMTRNPIRKRVSFA</sequence>
<feature type="region of interest" description="Disordered" evidence="1">
    <location>
        <begin position="46"/>
        <end position="128"/>
    </location>
</feature>
<protein>
    <submittedName>
        <fullName evidence="2">Uncharacterized protein</fullName>
    </submittedName>
</protein>
<dbReference type="Proteomes" id="UP000054166">
    <property type="component" value="Unassembled WGS sequence"/>
</dbReference>
<organism evidence="2 3">
    <name type="scientific">Piloderma croceum (strain F 1598)</name>
    <dbReference type="NCBI Taxonomy" id="765440"/>
    <lineage>
        <taxon>Eukaryota</taxon>
        <taxon>Fungi</taxon>
        <taxon>Dikarya</taxon>
        <taxon>Basidiomycota</taxon>
        <taxon>Agaricomycotina</taxon>
        <taxon>Agaricomycetes</taxon>
        <taxon>Agaricomycetidae</taxon>
        <taxon>Atheliales</taxon>
        <taxon>Atheliaceae</taxon>
        <taxon>Piloderma</taxon>
    </lineage>
</organism>
<proteinExistence type="predicted"/>
<feature type="compositionally biased region" description="Basic residues" evidence="1">
    <location>
        <begin position="92"/>
        <end position="103"/>
    </location>
</feature>
<dbReference type="EMBL" id="KN833006">
    <property type="protein sequence ID" value="KIM80086.1"/>
    <property type="molecule type" value="Genomic_DNA"/>
</dbReference>
<dbReference type="OrthoDB" id="2620452at2759"/>
<reference evidence="2 3" key="1">
    <citation type="submission" date="2014-04" db="EMBL/GenBank/DDBJ databases">
        <authorList>
            <consortium name="DOE Joint Genome Institute"/>
            <person name="Kuo A."/>
            <person name="Tarkka M."/>
            <person name="Buscot F."/>
            <person name="Kohler A."/>
            <person name="Nagy L.G."/>
            <person name="Floudas D."/>
            <person name="Copeland A."/>
            <person name="Barry K.W."/>
            <person name="Cichocki N."/>
            <person name="Veneault-Fourrey C."/>
            <person name="LaButti K."/>
            <person name="Lindquist E.A."/>
            <person name="Lipzen A."/>
            <person name="Lundell T."/>
            <person name="Morin E."/>
            <person name="Murat C."/>
            <person name="Sun H."/>
            <person name="Tunlid A."/>
            <person name="Henrissat B."/>
            <person name="Grigoriev I.V."/>
            <person name="Hibbett D.S."/>
            <person name="Martin F."/>
            <person name="Nordberg H.P."/>
            <person name="Cantor M.N."/>
            <person name="Hua S.X."/>
        </authorList>
    </citation>
    <scope>NUCLEOTIDE SEQUENCE [LARGE SCALE GENOMIC DNA]</scope>
    <source>
        <strain evidence="2 3">F 1598</strain>
    </source>
</reference>
<feature type="compositionally biased region" description="Basic and acidic residues" evidence="1">
    <location>
        <begin position="65"/>
        <end position="85"/>
    </location>
</feature>
<reference evidence="3" key="2">
    <citation type="submission" date="2015-01" db="EMBL/GenBank/DDBJ databases">
        <title>Evolutionary Origins and Diversification of the Mycorrhizal Mutualists.</title>
        <authorList>
            <consortium name="DOE Joint Genome Institute"/>
            <consortium name="Mycorrhizal Genomics Consortium"/>
            <person name="Kohler A."/>
            <person name="Kuo A."/>
            <person name="Nagy L.G."/>
            <person name="Floudas D."/>
            <person name="Copeland A."/>
            <person name="Barry K.W."/>
            <person name="Cichocki N."/>
            <person name="Veneault-Fourrey C."/>
            <person name="LaButti K."/>
            <person name="Lindquist E.A."/>
            <person name="Lipzen A."/>
            <person name="Lundell T."/>
            <person name="Morin E."/>
            <person name="Murat C."/>
            <person name="Riley R."/>
            <person name="Ohm R."/>
            <person name="Sun H."/>
            <person name="Tunlid A."/>
            <person name="Henrissat B."/>
            <person name="Grigoriev I.V."/>
            <person name="Hibbett D.S."/>
            <person name="Martin F."/>
        </authorList>
    </citation>
    <scope>NUCLEOTIDE SEQUENCE [LARGE SCALE GENOMIC DNA]</scope>
    <source>
        <strain evidence="3">F 1598</strain>
    </source>
</reference>